<dbReference type="PANTHER" id="PTHR34203">
    <property type="entry name" value="METHYLTRANSFERASE, FKBM FAMILY PROTEIN"/>
    <property type="match status" value="1"/>
</dbReference>
<dbReference type="InterPro" id="IPR029063">
    <property type="entry name" value="SAM-dependent_MTases_sf"/>
</dbReference>
<gene>
    <name evidence="2" type="ORF">A2V49_02285</name>
</gene>
<accession>A0A1F4UJL5</accession>
<evidence type="ECO:0000259" key="1">
    <source>
        <dbReference type="Pfam" id="PF05050"/>
    </source>
</evidence>
<organism evidence="2 3">
    <name type="scientific">candidate division WWE3 bacterium RBG_19FT_COMBO_34_6</name>
    <dbReference type="NCBI Taxonomy" id="1802612"/>
    <lineage>
        <taxon>Bacteria</taxon>
        <taxon>Katanobacteria</taxon>
    </lineage>
</organism>
<reference evidence="2 3" key="1">
    <citation type="journal article" date="2016" name="Nat. Commun.">
        <title>Thousands of microbial genomes shed light on interconnected biogeochemical processes in an aquifer system.</title>
        <authorList>
            <person name="Anantharaman K."/>
            <person name="Brown C.T."/>
            <person name="Hug L.A."/>
            <person name="Sharon I."/>
            <person name="Castelle C.J."/>
            <person name="Probst A.J."/>
            <person name="Thomas B.C."/>
            <person name="Singh A."/>
            <person name="Wilkins M.J."/>
            <person name="Karaoz U."/>
            <person name="Brodie E.L."/>
            <person name="Williams K.H."/>
            <person name="Hubbard S.S."/>
            <person name="Banfield J.F."/>
        </authorList>
    </citation>
    <scope>NUCLEOTIDE SEQUENCE [LARGE SCALE GENOMIC DNA]</scope>
</reference>
<dbReference type="Pfam" id="PF05050">
    <property type="entry name" value="Methyltransf_21"/>
    <property type="match status" value="1"/>
</dbReference>
<proteinExistence type="predicted"/>
<evidence type="ECO:0000313" key="3">
    <source>
        <dbReference type="Proteomes" id="UP000178615"/>
    </source>
</evidence>
<dbReference type="InterPro" id="IPR006342">
    <property type="entry name" value="FkbM_mtfrase"/>
</dbReference>
<dbReference type="Proteomes" id="UP000178615">
    <property type="component" value="Unassembled WGS sequence"/>
</dbReference>
<comment type="caution">
    <text evidence="2">The sequence shown here is derived from an EMBL/GenBank/DDBJ whole genome shotgun (WGS) entry which is preliminary data.</text>
</comment>
<dbReference type="AlphaFoldDB" id="A0A1F4UJL5"/>
<dbReference type="SUPFAM" id="SSF53335">
    <property type="entry name" value="S-adenosyl-L-methionine-dependent methyltransferases"/>
    <property type="match status" value="1"/>
</dbReference>
<name>A0A1F4UJL5_UNCKA</name>
<dbReference type="EMBL" id="MEUV01000052">
    <property type="protein sequence ID" value="OGC45109.1"/>
    <property type="molecule type" value="Genomic_DNA"/>
</dbReference>
<protein>
    <recommendedName>
        <fullName evidence="1">Methyltransferase FkbM domain-containing protein</fullName>
    </recommendedName>
</protein>
<evidence type="ECO:0000313" key="2">
    <source>
        <dbReference type="EMBL" id="OGC45109.1"/>
    </source>
</evidence>
<dbReference type="PANTHER" id="PTHR34203:SF15">
    <property type="entry name" value="SLL1173 PROTEIN"/>
    <property type="match status" value="1"/>
</dbReference>
<dbReference type="Gene3D" id="3.40.50.150">
    <property type="entry name" value="Vaccinia Virus protein VP39"/>
    <property type="match status" value="1"/>
</dbReference>
<dbReference type="InterPro" id="IPR052514">
    <property type="entry name" value="SAM-dependent_MTase"/>
</dbReference>
<sequence length="245" mass="28173">MKNYYNKFFNTPRFFTILSGPLLGYKIFMAPRHGYKKILGIYEIKIVKTIKNNIKKGDICIDLGSHVGYITLLLSKLSGKKGSVVAIEPVIECCTLLKNTIKKNKITNIKILNFGIGDTDINKKAYVFEDSGMANFEDSGFKIYKGKEAFNFEIKKLDDVVKSLKLSNIAFIKIDIEGYEYKALLGAKEILKSKPKILMEVHGFKDYKKIYELLKRNNYKIFDLDGNEIKRYKKKTERISHILAL</sequence>
<dbReference type="NCBIfam" id="TIGR01444">
    <property type="entry name" value="fkbM_fam"/>
    <property type="match status" value="1"/>
</dbReference>
<feature type="domain" description="Methyltransferase FkbM" evidence="1">
    <location>
        <begin position="62"/>
        <end position="221"/>
    </location>
</feature>